<feature type="transmembrane region" description="Helical" evidence="7">
    <location>
        <begin position="282"/>
        <end position="304"/>
    </location>
</feature>
<dbReference type="InterPro" id="IPR052031">
    <property type="entry name" value="Membrane_Transporter-Flippase"/>
</dbReference>
<accession>A0A412FJ93</accession>
<keyword evidence="2" id="KW-0813">Transport</keyword>
<organism evidence="8 9">
    <name type="scientific">Holdemania filiformis</name>
    <dbReference type="NCBI Taxonomy" id="61171"/>
    <lineage>
        <taxon>Bacteria</taxon>
        <taxon>Bacillati</taxon>
        <taxon>Bacillota</taxon>
        <taxon>Erysipelotrichia</taxon>
        <taxon>Erysipelotrichales</taxon>
        <taxon>Erysipelotrichaceae</taxon>
        <taxon>Holdemania</taxon>
    </lineage>
</organism>
<comment type="caution">
    <text evidence="8">The sequence shown here is derived from an EMBL/GenBank/DDBJ whole genome shotgun (WGS) entry which is preliminary data.</text>
</comment>
<evidence type="ECO:0000256" key="3">
    <source>
        <dbReference type="ARBA" id="ARBA00022475"/>
    </source>
</evidence>
<name>A0A412FJ93_9FIRM</name>
<feature type="transmembrane region" description="Helical" evidence="7">
    <location>
        <begin position="399"/>
        <end position="421"/>
    </location>
</feature>
<dbReference type="GO" id="GO:0005886">
    <property type="term" value="C:plasma membrane"/>
    <property type="evidence" value="ECO:0007669"/>
    <property type="project" value="UniProtKB-SubCell"/>
</dbReference>
<dbReference type="PANTHER" id="PTHR43549">
    <property type="entry name" value="MULTIDRUG RESISTANCE PROTEIN YPNP-RELATED"/>
    <property type="match status" value="1"/>
</dbReference>
<feature type="transmembrane region" description="Helical" evidence="7">
    <location>
        <begin position="166"/>
        <end position="185"/>
    </location>
</feature>
<dbReference type="InterPro" id="IPR048279">
    <property type="entry name" value="MdtK-like"/>
</dbReference>
<feature type="transmembrane region" description="Helical" evidence="7">
    <location>
        <begin position="427"/>
        <end position="445"/>
    </location>
</feature>
<dbReference type="InterPro" id="IPR002528">
    <property type="entry name" value="MATE_fam"/>
</dbReference>
<sequence length="462" mass="50570">MKADTYLLAHEKIGTAMIKLAVPAVMVSVISLIYELINSFFIGRLNNTAMLASISLSATLTLLISKIGEAAGIGAASYLGRQLGAKQEDAAVEIVRTTITFTAVFSAVFTLAALLLLNPYLRWQTQDPAVLGYGQAYGLIMILFAVCTSLYTACIQLFRAVGDVKYPMVVMALSVLLNILLDPFLMFDFGLGLGVVGAAIASAAAQFAALVLCLRRLSSKQTVLHWKLFDFHIDWPIIREIFSVGFAVYVRNLMSSVAILVFTKVVFTYGVDFAAGCNVGKFTMYFVNFFIQGVANGYLPLASFTYGAKDYQRLWDAIVWNLKVLTGYSLIAIGLVALFAPAFVSVFTTGQAAQSYGAQYLKAYNWSLPVYSIYYIFTITLQAAGKGRESMILSLFRQGIIYVPLLLLLSRTLGETGVFYAQPGADWITVLTAVILSRSLIREIFMGKEKQKRASFAGESHV</sequence>
<feature type="transmembrane region" description="Helical" evidence="7">
    <location>
        <begin position="241"/>
        <end position="262"/>
    </location>
</feature>
<keyword evidence="3" id="KW-1003">Cell membrane</keyword>
<dbReference type="PANTHER" id="PTHR43549:SF2">
    <property type="entry name" value="MULTIDRUG RESISTANCE PROTEIN NORM-RELATED"/>
    <property type="match status" value="1"/>
</dbReference>
<feature type="transmembrane region" description="Helical" evidence="7">
    <location>
        <begin position="54"/>
        <end position="79"/>
    </location>
</feature>
<dbReference type="GO" id="GO:0015297">
    <property type="term" value="F:antiporter activity"/>
    <property type="evidence" value="ECO:0007669"/>
    <property type="project" value="InterPro"/>
</dbReference>
<feature type="transmembrane region" description="Helical" evidence="7">
    <location>
        <begin position="20"/>
        <end position="42"/>
    </location>
</feature>
<evidence type="ECO:0000256" key="1">
    <source>
        <dbReference type="ARBA" id="ARBA00004651"/>
    </source>
</evidence>
<evidence type="ECO:0000313" key="9">
    <source>
        <dbReference type="Proteomes" id="UP000284178"/>
    </source>
</evidence>
<dbReference type="Proteomes" id="UP000284178">
    <property type="component" value="Unassembled WGS sequence"/>
</dbReference>
<dbReference type="RefSeq" id="WP_117896074.1">
    <property type="nucleotide sequence ID" value="NZ_CABJCV010000028.1"/>
</dbReference>
<feature type="transmembrane region" description="Helical" evidence="7">
    <location>
        <begin position="133"/>
        <end position="154"/>
    </location>
</feature>
<dbReference type="Pfam" id="PF01554">
    <property type="entry name" value="MatE"/>
    <property type="match status" value="2"/>
</dbReference>
<dbReference type="PIRSF" id="PIRSF006603">
    <property type="entry name" value="DinF"/>
    <property type="match status" value="1"/>
</dbReference>
<feature type="transmembrane region" description="Helical" evidence="7">
    <location>
        <begin position="191"/>
        <end position="214"/>
    </location>
</feature>
<evidence type="ECO:0000256" key="4">
    <source>
        <dbReference type="ARBA" id="ARBA00022692"/>
    </source>
</evidence>
<evidence type="ECO:0000256" key="6">
    <source>
        <dbReference type="ARBA" id="ARBA00023136"/>
    </source>
</evidence>
<evidence type="ECO:0000256" key="5">
    <source>
        <dbReference type="ARBA" id="ARBA00022989"/>
    </source>
</evidence>
<reference evidence="8 9" key="1">
    <citation type="submission" date="2018-08" db="EMBL/GenBank/DDBJ databases">
        <title>A genome reference for cultivated species of the human gut microbiota.</title>
        <authorList>
            <person name="Zou Y."/>
            <person name="Xue W."/>
            <person name="Luo G."/>
        </authorList>
    </citation>
    <scope>NUCLEOTIDE SEQUENCE [LARGE SCALE GENOMIC DNA]</scope>
    <source>
        <strain evidence="8 9">AF24-29</strain>
    </source>
</reference>
<dbReference type="GeneID" id="83016910"/>
<feature type="transmembrane region" description="Helical" evidence="7">
    <location>
        <begin position="325"/>
        <end position="348"/>
    </location>
</feature>
<feature type="transmembrane region" description="Helical" evidence="7">
    <location>
        <begin position="99"/>
        <end position="121"/>
    </location>
</feature>
<proteinExistence type="predicted"/>
<keyword evidence="4 7" id="KW-0812">Transmembrane</keyword>
<evidence type="ECO:0000313" key="8">
    <source>
        <dbReference type="EMBL" id="RGR68219.1"/>
    </source>
</evidence>
<comment type="subcellular location">
    <subcellularLocation>
        <location evidence="1">Cell membrane</location>
        <topology evidence="1">Multi-pass membrane protein</topology>
    </subcellularLocation>
</comment>
<protein>
    <submittedName>
        <fullName evidence="8">MATE family efflux transporter</fullName>
    </submittedName>
</protein>
<dbReference type="EMBL" id="QRUP01000028">
    <property type="protein sequence ID" value="RGR68219.1"/>
    <property type="molecule type" value="Genomic_DNA"/>
</dbReference>
<feature type="transmembrane region" description="Helical" evidence="7">
    <location>
        <begin position="368"/>
        <end position="387"/>
    </location>
</feature>
<evidence type="ECO:0000256" key="2">
    <source>
        <dbReference type="ARBA" id="ARBA00022448"/>
    </source>
</evidence>
<evidence type="ECO:0000256" key="7">
    <source>
        <dbReference type="SAM" id="Phobius"/>
    </source>
</evidence>
<keyword evidence="9" id="KW-1185">Reference proteome</keyword>
<dbReference type="GO" id="GO:0042910">
    <property type="term" value="F:xenobiotic transmembrane transporter activity"/>
    <property type="evidence" value="ECO:0007669"/>
    <property type="project" value="InterPro"/>
</dbReference>
<dbReference type="AlphaFoldDB" id="A0A412FJ93"/>
<dbReference type="NCBIfam" id="TIGR00797">
    <property type="entry name" value="matE"/>
    <property type="match status" value="1"/>
</dbReference>
<keyword evidence="6 7" id="KW-0472">Membrane</keyword>
<keyword evidence="5 7" id="KW-1133">Transmembrane helix</keyword>
<gene>
    <name evidence="8" type="ORF">DWY25_16050</name>
</gene>